<feature type="chain" id="PRO_5043677974" evidence="5">
    <location>
        <begin position="20"/>
        <end position="461"/>
    </location>
</feature>
<evidence type="ECO:0000256" key="1">
    <source>
        <dbReference type="ARBA" id="ARBA00004339"/>
    </source>
</evidence>
<dbReference type="Pfam" id="PF01464">
    <property type="entry name" value="SLT"/>
    <property type="match status" value="1"/>
</dbReference>
<dbReference type="PANTHER" id="PTHR35936">
    <property type="entry name" value="MEMBRANE-BOUND LYTIC MUREIN TRANSGLYCOSYLASE F"/>
    <property type="match status" value="1"/>
</dbReference>
<dbReference type="Gene3D" id="1.10.530.10">
    <property type="match status" value="1"/>
</dbReference>
<dbReference type="GeneID" id="82442316"/>
<dbReference type="InterPro" id="IPR023346">
    <property type="entry name" value="Lysozyme-like_dom_sf"/>
</dbReference>
<dbReference type="InterPro" id="IPR001638">
    <property type="entry name" value="Solute-binding_3/MltF_N"/>
</dbReference>
<dbReference type="GO" id="GO:0000270">
    <property type="term" value="P:peptidoglycan metabolic process"/>
    <property type="evidence" value="ECO:0007669"/>
    <property type="project" value="InterPro"/>
</dbReference>
<dbReference type="PROSITE" id="PS51257">
    <property type="entry name" value="PROKAR_LIPOPROTEIN"/>
    <property type="match status" value="1"/>
</dbReference>
<evidence type="ECO:0000259" key="6">
    <source>
        <dbReference type="SMART" id="SM00062"/>
    </source>
</evidence>
<proteinExistence type="inferred from homology"/>
<keyword evidence="3 5" id="KW-0732">Signal</keyword>
<gene>
    <name evidence="7" type="ORF">NW209_07900</name>
</gene>
<dbReference type="Gene3D" id="3.40.190.10">
    <property type="entry name" value="Periplasmic binding protein-like II"/>
    <property type="match status" value="2"/>
</dbReference>
<dbReference type="SUPFAM" id="SSF53850">
    <property type="entry name" value="Periplasmic binding protein-like II"/>
    <property type="match status" value="1"/>
</dbReference>
<name>A0AAW5N7A7_9BACT</name>
<dbReference type="EMBL" id="JANRHJ010000008">
    <property type="protein sequence ID" value="MCR8873935.1"/>
    <property type="molecule type" value="Genomic_DNA"/>
</dbReference>
<dbReference type="PANTHER" id="PTHR35936:SF32">
    <property type="entry name" value="MEMBRANE-BOUND LYTIC MUREIN TRANSGLYCOSYLASE F"/>
    <property type="match status" value="1"/>
</dbReference>
<keyword evidence="4" id="KW-0998">Cell outer membrane</keyword>
<dbReference type="RefSeq" id="WP_018709785.1">
    <property type="nucleotide sequence ID" value="NZ_CALULB010000004.1"/>
</dbReference>
<evidence type="ECO:0000313" key="7">
    <source>
        <dbReference type="EMBL" id="MCR8873935.1"/>
    </source>
</evidence>
<keyword evidence="4" id="KW-0472">Membrane</keyword>
<dbReference type="InterPro" id="IPR000189">
    <property type="entry name" value="Transglyc_AS"/>
</dbReference>
<dbReference type="AlphaFoldDB" id="A0AAW5N7A7"/>
<organism evidence="7 8">
    <name type="scientific">Phocaeicola barnesiae</name>
    <dbReference type="NCBI Taxonomy" id="376804"/>
    <lineage>
        <taxon>Bacteria</taxon>
        <taxon>Pseudomonadati</taxon>
        <taxon>Bacteroidota</taxon>
        <taxon>Bacteroidia</taxon>
        <taxon>Bacteroidales</taxon>
        <taxon>Bacteroidaceae</taxon>
        <taxon>Phocaeicola</taxon>
    </lineage>
</organism>
<dbReference type="CDD" id="cd01009">
    <property type="entry name" value="PBP2_YfhD_N"/>
    <property type="match status" value="1"/>
</dbReference>
<evidence type="ECO:0000313" key="8">
    <source>
        <dbReference type="Proteomes" id="UP001204579"/>
    </source>
</evidence>
<dbReference type="InterPro" id="IPR008258">
    <property type="entry name" value="Transglycosylase_SLT_dom_1"/>
</dbReference>
<protein>
    <submittedName>
        <fullName evidence="7">Transglycosylase SLT domain-containing protein</fullName>
    </submittedName>
</protein>
<comment type="similarity">
    <text evidence="2">Belongs to the transglycosylase Slt family.</text>
</comment>
<evidence type="ECO:0000256" key="5">
    <source>
        <dbReference type="SAM" id="SignalP"/>
    </source>
</evidence>
<evidence type="ECO:0000256" key="3">
    <source>
        <dbReference type="ARBA" id="ARBA00022729"/>
    </source>
</evidence>
<evidence type="ECO:0000256" key="2">
    <source>
        <dbReference type="ARBA" id="ARBA00007734"/>
    </source>
</evidence>
<reference evidence="7 8" key="1">
    <citation type="submission" date="2022-08" db="EMBL/GenBank/DDBJ databases">
        <authorList>
            <person name="Zeman M."/>
            <person name="Kubasova T."/>
        </authorList>
    </citation>
    <scope>NUCLEOTIDE SEQUENCE [LARGE SCALE GENOMIC DNA]</scope>
    <source>
        <strain evidence="7 8">ET62</strain>
    </source>
</reference>
<dbReference type="SUPFAM" id="SSF53955">
    <property type="entry name" value="Lysozyme-like"/>
    <property type="match status" value="1"/>
</dbReference>
<evidence type="ECO:0000256" key="4">
    <source>
        <dbReference type="ARBA" id="ARBA00023237"/>
    </source>
</evidence>
<accession>A0AAW5N7A7</accession>
<dbReference type="GO" id="GO:0009279">
    <property type="term" value="C:cell outer membrane"/>
    <property type="evidence" value="ECO:0007669"/>
    <property type="project" value="UniProtKB-SubCell"/>
</dbReference>
<dbReference type="GO" id="GO:0008933">
    <property type="term" value="F:peptidoglycan lytic transglycosylase activity"/>
    <property type="evidence" value="ECO:0007669"/>
    <property type="project" value="InterPro"/>
</dbReference>
<dbReference type="Proteomes" id="UP001204579">
    <property type="component" value="Unassembled WGS sequence"/>
</dbReference>
<feature type="domain" description="Solute-binding protein family 3/N-terminal" evidence="6">
    <location>
        <begin position="44"/>
        <end position="269"/>
    </location>
</feature>
<dbReference type="SMART" id="SM00062">
    <property type="entry name" value="PBPb"/>
    <property type="match status" value="1"/>
</dbReference>
<comment type="subcellular location">
    <subcellularLocation>
        <location evidence="1">Cell outer membrane</location>
        <topology evidence="1">Peripheral membrane protein</topology>
    </subcellularLocation>
</comment>
<feature type="signal peptide" evidence="5">
    <location>
        <begin position="1"/>
        <end position="19"/>
    </location>
</feature>
<comment type="caution">
    <text evidence="7">The sequence shown here is derived from an EMBL/GenBank/DDBJ whole genome shotgun (WGS) entry which is preliminary data.</text>
</comment>
<sequence length="461" mass="52267">MKLRHLICFCLLLCVGLFACKSKGEQADEAVAHIDLPQIQEQGKLVVLTINSSTSYFNYRGEPMGFQYELAQQFAKSLGLELEVKTAKDEAELVRMLLDGEGDLIAYNLAVTNHRKDSLIYCGEENITHQVIVQRKGRGALKDVTELVGKEVYVNRGKYRTRLQNLDEELGGGIHIHEIDADSVSAEDLITWVAEGKINYTVATNEVARINRTYYPNLDISLEISFDQRSSWAVRKTSPLLAKAADSWHRENINSAAFRASAQRYFELEKHTVHSDFLSLKDGKISHFDDLFRKYAKEIGWDWRLLASLAYTESNFDPTVVSWAGAKGLMQLMPATARALGVPAGKEQDPEESVKAATKYISNLKQIFSKVADADEQVKFVLAAYNAGVGHVTDAMALAEKYGHDKYRWEHHVAHYMLLKSHEEYYQDPVCKNGYFRGMETYKFVNEVVDRAKAYQEKVRK</sequence>
<dbReference type="PROSITE" id="PS00922">
    <property type="entry name" value="TRANSGLYCOSYLASE"/>
    <property type="match status" value="1"/>
</dbReference>
<dbReference type="CDD" id="cd13403">
    <property type="entry name" value="MLTF-like"/>
    <property type="match status" value="1"/>
</dbReference>
<keyword evidence="8" id="KW-1185">Reference proteome</keyword>
<dbReference type="Pfam" id="PF00497">
    <property type="entry name" value="SBP_bac_3"/>
    <property type="match status" value="1"/>
</dbReference>